<dbReference type="InterPro" id="IPR051010">
    <property type="entry name" value="BCAA_transport"/>
</dbReference>
<dbReference type="Gene3D" id="3.40.50.2300">
    <property type="match status" value="2"/>
</dbReference>
<sequence>MTEKRKTYQITRRGFVAGSAAAAGIVGFPGVLRAQAAPVKIGLVHPVTGFLQFNGTQCRFGAVEAIKEINASGGIKSLGGAQLEAVLGDAQSKPEIGASEVEKFNEAGVSCIVGAYASGISMSTTQVAAKYGIPHVVDVGVTDKIVERGLDNVFRFGPGYGVITKVGVERFIAMNDAAGKPVKSIMIVHEDSTPFGGGTAALLEEGLTAAGFSVTKVGHPTPHRDFSNIVLQIKSANPDVVIPSSYPNEYELLVRTMQQQRVQPKGIYSVLGGSGSSYKFLAEYPEACQYIMDCNHWYNPKSAGAMALRKISEAAGVHFTYEVFLAYSAVKLVADAMEQAASADRKKIIDALAASNWSDHIMPYGPTKFVNGQNQGAQPLNLQYQGQEIEVIAPADYATSKAVFPRPA</sequence>
<evidence type="ECO:0000256" key="3">
    <source>
        <dbReference type="ARBA" id="ARBA00022970"/>
    </source>
</evidence>
<name>A0A1Y5TTV1_9PROT</name>
<dbReference type="PANTHER" id="PTHR30483:SF37">
    <property type="entry name" value="ABC TRANSPORTER SUBSTRATE-BINDING PROTEIN"/>
    <property type="match status" value="1"/>
</dbReference>
<dbReference type="Pfam" id="PF13458">
    <property type="entry name" value="Peripla_BP_6"/>
    <property type="match status" value="1"/>
</dbReference>
<evidence type="ECO:0000313" key="5">
    <source>
        <dbReference type="EMBL" id="SLN71503.1"/>
    </source>
</evidence>
<dbReference type="AlphaFoldDB" id="A0A1Y5TTV1"/>
<dbReference type="OrthoDB" id="9802022at2"/>
<dbReference type="RefSeq" id="WP_085884737.1">
    <property type="nucleotide sequence ID" value="NZ_FWFR01000003.1"/>
</dbReference>
<dbReference type="InterPro" id="IPR028082">
    <property type="entry name" value="Peripla_BP_I"/>
</dbReference>
<feature type="domain" description="Leucine-binding protein" evidence="4">
    <location>
        <begin position="38"/>
        <end position="382"/>
    </location>
</feature>
<evidence type="ECO:0000256" key="1">
    <source>
        <dbReference type="ARBA" id="ARBA00010062"/>
    </source>
</evidence>
<proteinExistence type="inferred from homology"/>
<dbReference type="PANTHER" id="PTHR30483">
    <property type="entry name" value="LEUCINE-SPECIFIC-BINDING PROTEIN"/>
    <property type="match status" value="1"/>
</dbReference>
<reference evidence="5 6" key="1">
    <citation type="submission" date="2017-03" db="EMBL/GenBank/DDBJ databases">
        <authorList>
            <person name="Afonso C.L."/>
            <person name="Miller P.J."/>
            <person name="Scott M.A."/>
            <person name="Spackman E."/>
            <person name="Goraichik I."/>
            <person name="Dimitrov K.M."/>
            <person name="Suarez D.L."/>
            <person name="Swayne D.E."/>
        </authorList>
    </citation>
    <scope>NUCLEOTIDE SEQUENCE [LARGE SCALE GENOMIC DNA]</scope>
    <source>
        <strain evidence="5 6">CECT 7691</strain>
    </source>
</reference>
<dbReference type="InParanoid" id="A0A1Y5TTV1"/>
<dbReference type="Proteomes" id="UP000193200">
    <property type="component" value="Unassembled WGS sequence"/>
</dbReference>
<keyword evidence="2" id="KW-0732">Signal</keyword>
<dbReference type="EMBL" id="FWFR01000003">
    <property type="protein sequence ID" value="SLN71503.1"/>
    <property type="molecule type" value="Genomic_DNA"/>
</dbReference>
<evidence type="ECO:0000313" key="6">
    <source>
        <dbReference type="Proteomes" id="UP000193200"/>
    </source>
</evidence>
<keyword evidence="3" id="KW-0813">Transport</keyword>
<dbReference type="CDD" id="cd06340">
    <property type="entry name" value="PBP1_ABC_ligand_binding-like"/>
    <property type="match status" value="1"/>
</dbReference>
<keyword evidence="3" id="KW-0029">Amino-acid transport</keyword>
<accession>A0A1Y5TTV1</accession>
<gene>
    <name evidence="5" type="ORF">OCH7691_03388</name>
</gene>
<protein>
    <recommendedName>
        <fullName evidence="4">Leucine-binding protein domain-containing protein</fullName>
    </recommendedName>
</protein>
<dbReference type="GO" id="GO:0006865">
    <property type="term" value="P:amino acid transport"/>
    <property type="evidence" value="ECO:0007669"/>
    <property type="project" value="UniProtKB-KW"/>
</dbReference>
<dbReference type="InterPro" id="IPR028081">
    <property type="entry name" value="Leu-bd"/>
</dbReference>
<dbReference type="SUPFAM" id="SSF53822">
    <property type="entry name" value="Periplasmic binding protein-like I"/>
    <property type="match status" value="1"/>
</dbReference>
<evidence type="ECO:0000259" key="4">
    <source>
        <dbReference type="Pfam" id="PF13458"/>
    </source>
</evidence>
<comment type="similarity">
    <text evidence="1">Belongs to the leucine-binding protein family.</text>
</comment>
<organism evidence="5 6">
    <name type="scientific">Oceanibacterium hippocampi</name>
    <dbReference type="NCBI Taxonomy" id="745714"/>
    <lineage>
        <taxon>Bacteria</taxon>
        <taxon>Pseudomonadati</taxon>
        <taxon>Pseudomonadota</taxon>
        <taxon>Alphaproteobacteria</taxon>
        <taxon>Sneathiellales</taxon>
        <taxon>Sneathiellaceae</taxon>
        <taxon>Oceanibacterium</taxon>
    </lineage>
</organism>
<evidence type="ECO:0000256" key="2">
    <source>
        <dbReference type="ARBA" id="ARBA00022729"/>
    </source>
</evidence>
<dbReference type="InterPro" id="IPR006311">
    <property type="entry name" value="TAT_signal"/>
</dbReference>
<keyword evidence="6" id="KW-1185">Reference proteome</keyword>
<dbReference type="PROSITE" id="PS51318">
    <property type="entry name" value="TAT"/>
    <property type="match status" value="1"/>
</dbReference>